<keyword evidence="2" id="KW-1185">Reference proteome</keyword>
<dbReference type="Proteomes" id="UP000308600">
    <property type="component" value="Unassembled WGS sequence"/>
</dbReference>
<proteinExistence type="predicted"/>
<name>A0ACD3AHN9_9AGAR</name>
<reference evidence="1 2" key="1">
    <citation type="journal article" date="2019" name="Nat. Ecol. Evol.">
        <title>Megaphylogeny resolves global patterns of mushroom evolution.</title>
        <authorList>
            <person name="Varga T."/>
            <person name="Krizsan K."/>
            <person name="Foldi C."/>
            <person name="Dima B."/>
            <person name="Sanchez-Garcia M."/>
            <person name="Sanchez-Ramirez S."/>
            <person name="Szollosi G.J."/>
            <person name="Szarkandi J.G."/>
            <person name="Papp V."/>
            <person name="Albert L."/>
            <person name="Andreopoulos W."/>
            <person name="Angelini C."/>
            <person name="Antonin V."/>
            <person name="Barry K.W."/>
            <person name="Bougher N.L."/>
            <person name="Buchanan P."/>
            <person name="Buyck B."/>
            <person name="Bense V."/>
            <person name="Catcheside P."/>
            <person name="Chovatia M."/>
            <person name="Cooper J."/>
            <person name="Damon W."/>
            <person name="Desjardin D."/>
            <person name="Finy P."/>
            <person name="Geml J."/>
            <person name="Haridas S."/>
            <person name="Hughes K."/>
            <person name="Justo A."/>
            <person name="Karasinski D."/>
            <person name="Kautmanova I."/>
            <person name="Kiss B."/>
            <person name="Kocsube S."/>
            <person name="Kotiranta H."/>
            <person name="LaButti K.M."/>
            <person name="Lechner B.E."/>
            <person name="Liimatainen K."/>
            <person name="Lipzen A."/>
            <person name="Lukacs Z."/>
            <person name="Mihaltcheva S."/>
            <person name="Morgado L.N."/>
            <person name="Niskanen T."/>
            <person name="Noordeloos M.E."/>
            <person name="Ohm R.A."/>
            <person name="Ortiz-Santana B."/>
            <person name="Ovrebo C."/>
            <person name="Racz N."/>
            <person name="Riley R."/>
            <person name="Savchenko A."/>
            <person name="Shiryaev A."/>
            <person name="Soop K."/>
            <person name="Spirin V."/>
            <person name="Szebenyi C."/>
            <person name="Tomsovsky M."/>
            <person name="Tulloss R.E."/>
            <person name="Uehling J."/>
            <person name="Grigoriev I.V."/>
            <person name="Vagvolgyi C."/>
            <person name="Papp T."/>
            <person name="Martin F.M."/>
            <person name="Miettinen O."/>
            <person name="Hibbett D.S."/>
            <person name="Nagy L.G."/>
        </authorList>
    </citation>
    <scope>NUCLEOTIDE SEQUENCE [LARGE SCALE GENOMIC DNA]</scope>
    <source>
        <strain evidence="1 2">NL-1719</strain>
    </source>
</reference>
<accession>A0ACD3AHN9</accession>
<dbReference type="EMBL" id="ML208477">
    <property type="protein sequence ID" value="TFK64372.1"/>
    <property type="molecule type" value="Genomic_DNA"/>
</dbReference>
<protein>
    <submittedName>
        <fullName evidence="1">Uncharacterized protein</fullName>
    </submittedName>
</protein>
<gene>
    <name evidence="1" type="ORF">BDN72DRAFT_925134</name>
</gene>
<evidence type="ECO:0000313" key="2">
    <source>
        <dbReference type="Proteomes" id="UP000308600"/>
    </source>
</evidence>
<evidence type="ECO:0000313" key="1">
    <source>
        <dbReference type="EMBL" id="TFK64372.1"/>
    </source>
</evidence>
<sequence length="131" mass="15834">MERGLQRNVAITLSRQLCWHWRKHYHKNFVSRLTRGQVINDVDDDPAPPWEFHYSDQMWHTVTPLQVYWDWEVRPQNVKGACDERQKQQANGTIPNFAYDSKKWLKAFEYPIFDELFVRVEMMGWCNMGGW</sequence>
<organism evidence="1 2">
    <name type="scientific">Pluteus cervinus</name>
    <dbReference type="NCBI Taxonomy" id="181527"/>
    <lineage>
        <taxon>Eukaryota</taxon>
        <taxon>Fungi</taxon>
        <taxon>Dikarya</taxon>
        <taxon>Basidiomycota</taxon>
        <taxon>Agaricomycotina</taxon>
        <taxon>Agaricomycetes</taxon>
        <taxon>Agaricomycetidae</taxon>
        <taxon>Agaricales</taxon>
        <taxon>Pluteineae</taxon>
        <taxon>Pluteaceae</taxon>
        <taxon>Pluteus</taxon>
    </lineage>
</organism>